<dbReference type="FunFam" id="1.10.10.10:FF:000001">
    <property type="entry name" value="LysR family transcriptional regulator"/>
    <property type="match status" value="1"/>
</dbReference>
<evidence type="ECO:0000256" key="4">
    <source>
        <dbReference type="ARBA" id="ARBA00023163"/>
    </source>
</evidence>
<dbReference type="PANTHER" id="PTHR30537">
    <property type="entry name" value="HTH-TYPE TRANSCRIPTIONAL REGULATOR"/>
    <property type="match status" value="1"/>
</dbReference>
<dbReference type="InterPro" id="IPR036388">
    <property type="entry name" value="WH-like_DNA-bd_sf"/>
</dbReference>
<proteinExistence type="inferred from homology"/>
<dbReference type="InterPro" id="IPR000847">
    <property type="entry name" value="LysR_HTH_N"/>
</dbReference>
<dbReference type="PANTHER" id="PTHR30537:SF5">
    <property type="entry name" value="HTH-TYPE TRANSCRIPTIONAL ACTIVATOR TTDR-RELATED"/>
    <property type="match status" value="1"/>
</dbReference>
<evidence type="ECO:0000313" key="6">
    <source>
        <dbReference type="EMBL" id="TCN36806.1"/>
    </source>
</evidence>
<dbReference type="Pfam" id="PF00126">
    <property type="entry name" value="HTH_1"/>
    <property type="match status" value="1"/>
</dbReference>
<dbReference type="InterPro" id="IPR036390">
    <property type="entry name" value="WH_DNA-bd_sf"/>
</dbReference>
<name>A0A4R2C8L5_SHIGR</name>
<dbReference type="Gene3D" id="3.40.190.290">
    <property type="match status" value="1"/>
</dbReference>
<keyword evidence="4" id="KW-0804">Transcription</keyword>
<evidence type="ECO:0000256" key="2">
    <source>
        <dbReference type="ARBA" id="ARBA00023015"/>
    </source>
</evidence>
<dbReference type="RefSeq" id="WP_133036346.1">
    <property type="nucleotide sequence ID" value="NZ_BAABEI010000004.1"/>
</dbReference>
<organism evidence="6 7">
    <name type="scientific">Shinella granuli</name>
    <dbReference type="NCBI Taxonomy" id="323621"/>
    <lineage>
        <taxon>Bacteria</taxon>
        <taxon>Pseudomonadati</taxon>
        <taxon>Pseudomonadota</taxon>
        <taxon>Alphaproteobacteria</taxon>
        <taxon>Hyphomicrobiales</taxon>
        <taxon>Rhizobiaceae</taxon>
        <taxon>Shinella</taxon>
    </lineage>
</organism>
<accession>A0A4R2C8L5</accession>
<dbReference type="PROSITE" id="PS50931">
    <property type="entry name" value="HTH_LYSR"/>
    <property type="match status" value="1"/>
</dbReference>
<dbReference type="FunFam" id="3.40.190.290:FF:000001">
    <property type="entry name" value="Transcriptional regulator, LysR family"/>
    <property type="match status" value="1"/>
</dbReference>
<dbReference type="EMBL" id="SLVX01000024">
    <property type="protein sequence ID" value="TCN36806.1"/>
    <property type="molecule type" value="Genomic_DNA"/>
</dbReference>
<protein>
    <submittedName>
        <fullName evidence="6">DNA-binding transcriptional LysR family regulator</fullName>
    </submittedName>
</protein>
<dbReference type="Gene3D" id="1.10.10.10">
    <property type="entry name" value="Winged helix-like DNA-binding domain superfamily/Winged helix DNA-binding domain"/>
    <property type="match status" value="1"/>
</dbReference>
<comment type="similarity">
    <text evidence="1">Belongs to the LysR transcriptional regulatory family.</text>
</comment>
<keyword evidence="3 6" id="KW-0238">DNA-binding</keyword>
<dbReference type="CDD" id="cd08422">
    <property type="entry name" value="PBP2_CrgA_like"/>
    <property type="match status" value="1"/>
</dbReference>
<dbReference type="Proteomes" id="UP000295351">
    <property type="component" value="Unassembled WGS sequence"/>
</dbReference>
<evidence type="ECO:0000313" key="7">
    <source>
        <dbReference type="Proteomes" id="UP000295351"/>
    </source>
</evidence>
<dbReference type="Pfam" id="PF03466">
    <property type="entry name" value="LysR_substrate"/>
    <property type="match status" value="1"/>
</dbReference>
<gene>
    <name evidence="6" type="ORF">EV665_12467</name>
</gene>
<comment type="caution">
    <text evidence="6">The sequence shown here is derived from an EMBL/GenBank/DDBJ whole genome shotgun (WGS) entry which is preliminary data.</text>
</comment>
<dbReference type="SUPFAM" id="SSF53850">
    <property type="entry name" value="Periplasmic binding protein-like II"/>
    <property type="match status" value="1"/>
</dbReference>
<dbReference type="GO" id="GO:0003677">
    <property type="term" value="F:DNA binding"/>
    <property type="evidence" value="ECO:0007669"/>
    <property type="project" value="UniProtKB-KW"/>
</dbReference>
<dbReference type="InterPro" id="IPR058163">
    <property type="entry name" value="LysR-type_TF_proteobact-type"/>
</dbReference>
<sequence>MDKLREIETFVAVVAEQSFAGAARKFGLTPAIIGRRISQIEERLGGVLLVRSTRKLDLTPQGEEFHRHCKVILTRLETAERLVSDGRKYATGHLILSAPAAFGRRHVAPHLPPFMRENPDVRVSLNLSDHITDLVREGYEVAIRLGPVIDTSLVQVRLATNRAILCAAPGYLRERGTPLVPADLAHHNCLAFNEYGGQPRGWHFLVDDRPVTFRPSGTLSCNDGEVLAQWLREGRGIGWRSLWEVAAELSCGALVTVLDDHMPPGYDVTAVYPVQPHLPAKIGLLIEWLRTVYARPGYWEAP</sequence>
<dbReference type="AlphaFoldDB" id="A0A4R2C8L5"/>
<feature type="domain" description="HTH lysR-type" evidence="5">
    <location>
        <begin position="1"/>
        <end position="59"/>
    </location>
</feature>
<dbReference type="GO" id="GO:0003700">
    <property type="term" value="F:DNA-binding transcription factor activity"/>
    <property type="evidence" value="ECO:0007669"/>
    <property type="project" value="InterPro"/>
</dbReference>
<keyword evidence="7" id="KW-1185">Reference proteome</keyword>
<evidence type="ECO:0000259" key="5">
    <source>
        <dbReference type="PROSITE" id="PS50931"/>
    </source>
</evidence>
<dbReference type="SUPFAM" id="SSF46785">
    <property type="entry name" value="Winged helix' DNA-binding domain"/>
    <property type="match status" value="1"/>
</dbReference>
<evidence type="ECO:0000256" key="3">
    <source>
        <dbReference type="ARBA" id="ARBA00023125"/>
    </source>
</evidence>
<keyword evidence="2" id="KW-0805">Transcription regulation</keyword>
<evidence type="ECO:0000256" key="1">
    <source>
        <dbReference type="ARBA" id="ARBA00009437"/>
    </source>
</evidence>
<dbReference type="InterPro" id="IPR005119">
    <property type="entry name" value="LysR_subst-bd"/>
</dbReference>
<reference evidence="6 7" key="1">
    <citation type="submission" date="2019-03" db="EMBL/GenBank/DDBJ databases">
        <title>Genomic Encyclopedia of Type Strains, Phase IV (KMG-IV): sequencing the most valuable type-strain genomes for metagenomic binning, comparative biology and taxonomic classification.</title>
        <authorList>
            <person name="Goeker M."/>
        </authorList>
    </citation>
    <scope>NUCLEOTIDE SEQUENCE [LARGE SCALE GENOMIC DNA]</scope>
    <source>
        <strain evidence="6 7">DSM 18401</strain>
    </source>
</reference>